<comment type="caution">
    <text evidence="1">The sequence shown here is derived from an EMBL/GenBank/DDBJ whole genome shotgun (WGS) entry which is preliminary data.</text>
</comment>
<protein>
    <submittedName>
        <fullName evidence="1">DUF4251 domain-containing protein</fullName>
    </submittedName>
</protein>
<accession>A0ABP7WKX6</accession>
<dbReference type="EMBL" id="BAABCV010000003">
    <property type="protein sequence ID" value="GAA4091264.1"/>
    <property type="molecule type" value="Genomic_DNA"/>
</dbReference>
<dbReference type="InterPro" id="IPR025347">
    <property type="entry name" value="DUF4251"/>
</dbReference>
<organism evidence="1 2">
    <name type="scientific">Mucilaginibacter panaciglaebae</name>
    <dbReference type="NCBI Taxonomy" id="502331"/>
    <lineage>
        <taxon>Bacteria</taxon>
        <taxon>Pseudomonadati</taxon>
        <taxon>Bacteroidota</taxon>
        <taxon>Sphingobacteriia</taxon>
        <taxon>Sphingobacteriales</taxon>
        <taxon>Sphingobacteriaceae</taxon>
        <taxon>Mucilaginibacter</taxon>
    </lineage>
</organism>
<evidence type="ECO:0000313" key="2">
    <source>
        <dbReference type="Proteomes" id="UP001500841"/>
    </source>
</evidence>
<keyword evidence="2" id="KW-1185">Reference proteome</keyword>
<proteinExistence type="predicted"/>
<reference evidence="2" key="1">
    <citation type="journal article" date="2019" name="Int. J. Syst. Evol. Microbiol.">
        <title>The Global Catalogue of Microorganisms (GCM) 10K type strain sequencing project: providing services to taxonomists for standard genome sequencing and annotation.</title>
        <authorList>
            <consortium name="The Broad Institute Genomics Platform"/>
            <consortium name="The Broad Institute Genome Sequencing Center for Infectious Disease"/>
            <person name="Wu L."/>
            <person name="Ma J."/>
        </authorList>
    </citation>
    <scope>NUCLEOTIDE SEQUENCE [LARGE SCALE GENOMIC DNA]</scope>
    <source>
        <strain evidence="2">JCM 17085</strain>
    </source>
</reference>
<name>A0ABP7WKX6_9SPHI</name>
<dbReference type="Proteomes" id="UP001500841">
    <property type="component" value="Unassembled WGS sequence"/>
</dbReference>
<sequence length="171" mass="18896">MKNLKVFFTLCICALTFNFGYAQKLTKAEKKAARAAEVKQLISSGKYVFVADYVIPNSMPSHSLTSNYDVTVTPDKLEIWLPYFGRAYAAPRDASDGGVKLTTADFTNKVVSKKNNWEITLTPNQSNPPGANDVRNLVLSVNADGYASLRVTSLNRQPISFNGHIEEIKKS</sequence>
<dbReference type="RefSeq" id="WP_345101672.1">
    <property type="nucleotide sequence ID" value="NZ_BAABCV010000003.1"/>
</dbReference>
<dbReference type="Gene3D" id="2.40.128.410">
    <property type="match status" value="1"/>
</dbReference>
<dbReference type="Pfam" id="PF14059">
    <property type="entry name" value="DUF4251"/>
    <property type="match status" value="1"/>
</dbReference>
<evidence type="ECO:0000313" key="1">
    <source>
        <dbReference type="EMBL" id="GAA4091264.1"/>
    </source>
</evidence>
<gene>
    <name evidence="1" type="ORF">GCM10022392_11370</name>
</gene>